<name>A0A844A4B3_RHIFR</name>
<reference evidence="1 2" key="1">
    <citation type="journal article" date="2013" name="Genome Biol.">
        <title>Comparative genomics of the core and accessory genomes of 48 Sinorhizobium strains comprising five genospecies.</title>
        <authorList>
            <person name="Sugawara M."/>
            <person name="Epstein B."/>
            <person name="Badgley B.D."/>
            <person name="Unno T."/>
            <person name="Xu L."/>
            <person name="Reese J."/>
            <person name="Gyaneshwar P."/>
            <person name="Denny R."/>
            <person name="Mudge J."/>
            <person name="Bharti A.K."/>
            <person name="Farmer A.D."/>
            <person name="May G.D."/>
            <person name="Woodward J.E."/>
            <person name="Medigue C."/>
            <person name="Vallenet D."/>
            <person name="Lajus A."/>
            <person name="Rouy Z."/>
            <person name="Martinez-Vaz B."/>
            <person name="Tiffin P."/>
            <person name="Young N.D."/>
            <person name="Sadowsky M.J."/>
        </authorList>
    </citation>
    <scope>NUCLEOTIDE SEQUENCE [LARGE SCALE GENOMIC DNA]</scope>
    <source>
        <strain evidence="1 2">USDA205</strain>
    </source>
</reference>
<protein>
    <submittedName>
        <fullName evidence="1">Uncharacterized protein</fullName>
    </submittedName>
</protein>
<dbReference type="AlphaFoldDB" id="A0A844A4B3"/>
<proteinExistence type="predicted"/>
<evidence type="ECO:0000313" key="1">
    <source>
        <dbReference type="EMBL" id="MQX07959.1"/>
    </source>
</evidence>
<sequence>MFYRWIGGDLGIKQQNDFGLEPAMRPLGGFFTGPTSLSVDKVSLSDAGRLVFAADASTL</sequence>
<accession>A0A844A4B3</accession>
<evidence type="ECO:0000313" key="2">
    <source>
        <dbReference type="Proteomes" id="UP000466694"/>
    </source>
</evidence>
<gene>
    <name evidence="1" type="ORF">GHK48_06435</name>
</gene>
<dbReference type="RefSeq" id="WP_037450858.1">
    <property type="nucleotide sequence ID" value="NZ_BJNI01000102.1"/>
</dbReference>
<dbReference type="EMBL" id="WISZ01000063">
    <property type="protein sequence ID" value="MQX07959.1"/>
    <property type="molecule type" value="Genomic_DNA"/>
</dbReference>
<organism evidence="1 2">
    <name type="scientific">Rhizobium fredii</name>
    <name type="common">Sinorhizobium fredii</name>
    <dbReference type="NCBI Taxonomy" id="380"/>
    <lineage>
        <taxon>Bacteria</taxon>
        <taxon>Pseudomonadati</taxon>
        <taxon>Pseudomonadota</taxon>
        <taxon>Alphaproteobacteria</taxon>
        <taxon>Hyphomicrobiales</taxon>
        <taxon>Rhizobiaceae</taxon>
        <taxon>Sinorhizobium/Ensifer group</taxon>
        <taxon>Sinorhizobium</taxon>
    </lineage>
</organism>
<dbReference type="GeneID" id="48975336"/>
<comment type="caution">
    <text evidence="1">The sequence shown here is derived from an EMBL/GenBank/DDBJ whole genome shotgun (WGS) entry which is preliminary data.</text>
</comment>
<dbReference type="Proteomes" id="UP000466694">
    <property type="component" value="Unassembled WGS sequence"/>
</dbReference>